<dbReference type="InterPro" id="IPR037923">
    <property type="entry name" value="HTH-like"/>
</dbReference>
<dbReference type="Proteomes" id="UP001501138">
    <property type="component" value="Unassembled WGS sequence"/>
</dbReference>
<gene>
    <name evidence="5" type="ORF">GCM10009809_35840</name>
</gene>
<dbReference type="SUPFAM" id="SSF46689">
    <property type="entry name" value="Homeodomain-like"/>
    <property type="match status" value="1"/>
</dbReference>
<keyword evidence="1" id="KW-0805">Transcription regulation</keyword>
<dbReference type="InterPro" id="IPR003313">
    <property type="entry name" value="AraC-bd"/>
</dbReference>
<dbReference type="InterPro" id="IPR009057">
    <property type="entry name" value="Homeodomain-like_sf"/>
</dbReference>
<evidence type="ECO:0000313" key="6">
    <source>
        <dbReference type="Proteomes" id="UP001501138"/>
    </source>
</evidence>
<name>A0ABP4VWR9_9MICO</name>
<dbReference type="Gene3D" id="1.10.10.60">
    <property type="entry name" value="Homeodomain-like"/>
    <property type="match status" value="1"/>
</dbReference>
<dbReference type="InterPro" id="IPR018060">
    <property type="entry name" value="HTH_AraC"/>
</dbReference>
<dbReference type="PROSITE" id="PS00041">
    <property type="entry name" value="HTH_ARAC_FAMILY_1"/>
    <property type="match status" value="1"/>
</dbReference>
<comment type="caution">
    <text evidence="5">The sequence shown here is derived from an EMBL/GenBank/DDBJ whole genome shotgun (WGS) entry which is preliminary data.</text>
</comment>
<accession>A0ABP4VWR9</accession>
<proteinExistence type="predicted"/>
<organism evidence="5 6">
    <name type="scientific">Isoptericola hypogeus</name>
    <dbReference type="NCBI Taxonomy" id="300179"/>
    <lineage>
        <taxon>Bacteria</taxon>
        <taxon>Bacillati</taxon>
        <taxon>Actinomycetota</taxon>
        <taxon>Actinomycetes</taxon>
        <taxon>Micrococcales</taxon>
        <taxon>Promicromonosporaceae</taxon>
        <taxon>Isoptericola</taxon>
    </lineage>
</organism>
<dbReference type="Pfam" id="PF02311">
    <property type="entry name" value="AraC_binding"/>
    <property type="match status" value="1"/>
</dbReference>
<protein>
    <submittedName>
        <fullName evidence="5">Helix-turn-helix domain-containing protein</fullName>
    </submittedName>
</protein>
<dbReference type="Pfam" id="PF12833">
    <property type="entry name" value="HTH_18"/>
    <property type="match status" value="1"/>
</dbReference>
<dbReference type="EMBL" id="BAAAPM010000009">
    <property type="protein sequence ID" value="GAA1737594.1"/>
    <property type="molecule type" value="Genomic_DNA"/>
</dbReference>
<reference evidence="6" key="1">
    <citation type="journal article" date="2019" name="Int. J. Syst. Evol. Microbiol.">
        <title>The Global Catalogue of Microorganisms (GCM) 10K type strain sequencing project: providing services to taxonomists for standard genome sequencing and annotation.</title>
        <authorList>
            <consortium name="The Broad Institute Genomics Platform"/>
            <consortium name="The Broad Institute Genome Sequencing Center for Infectious Disease"/>
            <person name="Wu L."/>
            <person name="Ma J."/>
        </authorList>
    </citation>
    <scope>NUCLEOTIDE SEQUENCE [LARGE SCALE GENOMIC DNA]</scope>
    <source>
        <strain evidence="6">JCM 15589</strain>
    </source>
</reference>
<evidence type="ECO:0000259" key="4">
    <source>
        <dbReference type="PROSITE" id="PS01124"/>
    </source>
</evidence>
<dbReference type="InterPro" id="IPR018062">
    <property type="entry name" value="HTH_AraC-typ_CS"/>
</dbReference>
<dbReference type="PANTHER" id="PTHR43280:SF2">
    <property type="entry name" value="HTH-TYPE TRANSCRIPTIONAL REGULATOR EXSA"/>
    <property type="match status" value="1"/>
</dbReference>
<dbReference type="PANTHER" id="PTHR43280">
    <property type="entry name" value="ARAC-FAMILY TRANSCRIPTIONAL REGULATOR"/>
    <property type="match status" value="1"/>
</dbReference>
<sequence length="302" mass="33219">MVGDADPRHPWIRGTHPLDYRAEVVSSWAQYAAPTPLLRDHGLVCLGAGEQSDARTGFSNRRLDSHALVFVSSGAGEYHDRRVGRRTVSSPAVIRVPPGRLHGYGPAPDGWTEHWLLFDGVTVRALLDLGAFDTRRPVAQLRQMPAEVPEFFAELRGVLESARRSARVTASALCLRLIALAAEVEIHDEDADRVADRVIAALREHAADRIEIAERARRLGLSPATLRAVVHEATGRSPHEFIVTTRIERAQDLLVRTELPVGAIGAAVGYDDPAFFSRLFARKAGVPPTEFRAQHTRRPPSP</sequence>
<evidence type="ECO:0000313" key="5">
    <source>
        <dbReference type="EMBL" id="GAA1737594.1"/>
    </source>
</evidence>
<evidence type="ECO:0000256" key="1">
    <source>
        <dbReference type="ARBA" id="ARBA00023015"/>
    </source>
</evidence>
<feature type="domain" description="HTH araC/xylS-type" evidence="4">
    <location>
        <begin position="196"/>
        <end position="294"/>
    </location>
</feature>
<dbReference type="SMART" id="SM00342">
    <property type="entry name" value="HTH_ARAC"/>
    <property type="match status" value="1"/>
</dbReference>
<evidence type="ECO:0000256" key="3">
    <source>
        <dbReference type="ARBA" id="ARBA00023163"/>
    </source>
</evidence>
<keyword evidence="3" id="KW-0804">Transcription</keyword>
<evidence type="ECO:0000256" key="2">
    <source>
        <dbReference type="ARBA" id="ARBA00023125"/>
    </source>
</evidence>
<keyword evidence="6" id="KW-1185">Reference proteome</keyword>
<dbReference type="PROSITE" id="PS01124">
    <property type="entry name" value="HTH_ARAC_FAMILY_2"/>
    <property type="match status" value="1"/>
</dbReference>
<keyword evidence="2" id="KW-0238">DNA-binding</keyword>
<dbReference type="SUPFAM" id="SSF51215">
    <property type="entry name" value="Regulatory protein AraC"/>
    <property type="match status" value="1"/>
</dbReference>